<dbReference type="OrthoDB" id="3350812at2759"/>
<keyword evidence="1" id="KW-0812">Transmembrane</keyword>
<dbReference type="EMBL" id="JAACJJ010000014">
    <property type="protein sequence ID" value="KAF5327447.1"/>
    <property type="molecule type" value="Genomic_DNA"/>
</dbReference>
<dbReference type="InterPro" id="IPR045340">
    <property type="entry name" value="DUF6533"/>
</dbReference>
<feature type="domain" description="DUF6533" evidence="2">
    <location>
        <begin position="43"/>
        <end position="78"/>
    </location>
</feature>
<reference evidence="3 4" key="1">
    <citation type="journal article" date="2020" name="ISME J.">
        <title>Uncovering the hidden diversity of litter-decomposition mechanisms in mushroom-forming fungi.</title>
        <authorList>
            <person name="Floudas D."/>
            <person name="Bentzer J."/>
            <person name="Ahren D."/>
            <person name="Johansson T."/>
            <person name="Persson P."/>
            <person name="Tunlid A."/>
        </authorList>
    </citation>
    <scope>NUCLEOTIDE SEQUENCE [LARGE SCALE GENOMIC DNA]</scope>
    <source>
        <strain evidence="3 4">CBS 101986</strain>
    </source>
</reference>
<keyword evidence="1" id="KW-0472">Membrane</keyword>
<comment type="caution">
    <text evidence="3">The sequence shown here is derived from an EMBL/GenBank/DDBJ whole genome shotgun (WGS) entry which is preliminary data.</text>
</comment>
<evidence type="ECO:0000259" key="2">
    <source>
        <dbReference type="Pfam" id="PF20151"/>
    </source>
</evidence>
<dbReference type="Proteomes" id="UP000567179">
    <property type="component" value="Unassembled WGS sequence"/>
</dbReference>
<evidence type="ECO:0000256" key="1">
    <source>
        <dbReference type="SAM" id="Phobius"/>
    </source>
</evidence>
<dbReference type="Pfam" id="PF20151">
    <property type="entry name" value="DUF6533"/>
    <property type="match status" value="1"/>
</dbReference>
<dbReference type="AlphaFoldDB" id="A0A8H5F8H8"/>
<sequence length="253" mass="28906">MDAAALATSVVRTRVVSYVNGTPTLFFEVRGRFTNFMDLQAQAYDWLLTLDGEIKSIWLSRWNFTKFLYVLTRYSSFIECAVVAIQLIIPGDNYYGCALVFKLNVWLYVFGLGTGEAIMTLRTWAVWEKNKILTYFLFGFLFIIWSGGFVIAGIFNSTVRFEPNPRTPYIGCYATHTSPIIFISWVSLLAFDTFMFVLMAIPAIQTWRTGRGSRLINLVLRDGVMYYLYLFIVSLINILVALTFPASCHSLLP</sequence>
<proteinExistence type="predicted"/>
<accession>A0A8H5F8H8</accession>
<name>A0A8H5F8H8_9AGAR</name>
<keyword evidence="1" id="KW-1133">Transmembrane helix</keyword>
<feature type="transmembrane region" description="Helical" evidence="1">
    <location>
        <begin position="180"/>
        <end position="204"/>
    </location>
</feature>
<organism evidence="3 4">
    <name type="scientific">Psilocybe cf. subviscida</name>
    <dbReference type="NCBI Taxonomy" id="2480587"/>
    <lineage>
        <taxon>Eukaryota</taxon>
        <taxon>Fungi</taxon>
        <taxon>Dikarya</taxon>
        <taxon>Basidiomycota</taxon>
        <taxon>Agaricomycotina</taxon>
        <taxon>Agaricomycetes</taxon>
        <taxon>Agaricomycetidae</taxon>
        <taxon>Agaricales</taxon>
        <taxon>Agaricineae</taxon>
        <taxon>Strophariaceae</taxon>
        <taxon>Psilocybe</taxon>
    </lineage>
</organism>
<feature type="transmembrane region" description="Helical" evidence="1">
    <location>
        <begin position="67"/>
        <end position="89"/>
    </location>
</feature>
<gene>
    <name evidence="3" type="ORF">D9619_004999</name>
</gene>
<feature type="transmembrane region" description="Helical" evidence="1">
    <location>
        <begin position="105"/>
        <end position="125"/>
    </location>
</feature>
<feature type="transmembrane region" description="Helical" evidence="1">
    <location>
        <begin position="224"/>
        <end position="244"/>
    </location>
</feature>
<evidence type="ECO:0000313" key="4">
    <source>
        <dbReference type="Proteomes" id="UP000567179"/>
    </source>
</evidence>
<protein>
    <recommendedName>
        <fullName evidence="2">DUF6533 domain-containing protein</fullName>
    </recommendedName>
</protein>
<feature type="transmembrane region" description="Helical" evidence="1">
    <location>
        <begin position="132"/>
        <end position="155"/>
    </location>
</feature>
<keyword evidence="4" id="KW-1185">Reference proteome</keyword>
<evidence type="ECO:0000313" key="3">
    <source>
        <dbReference type="EMBL" id="KAF5327447.1"/>
    </source>
</evidence>